<accession>A0A511AI50</accession>
<dbReference type="AlphaFoldDB" id="A0A511AI50"/>
<dbReference type="GO" id="GO:0016747">
    <property type="term" value="F:acyltransferase activity, transferring groups other than amino-acyl groups"/>
    <property type="evidence" value="ECO:0007669"/>
    <property type="project" value="InterPro"/>
</dbReference>
<dbReference type="Proteomes" id="UP000321225">
    <property type="component" value="Unassembled WGS sequence"/>
</dbReference>
<feature type="domain" description="N-acetyltransferase" evidence="1">
    <location>
        <begin position="17"/>
        <end position="187"/>
    </location>
</feature>
<comment type="caution">
    <text evidence="2">The sequence shown here is derived from an EMBL/GenBank/DDBJ whole genome shotgun (WGS) entry which is preliminary data.</text>
</comment>
<keyword evidence="3" id="KW-1185">Reference proteome</keyword>
<dbReference type="PANTHER" id="PTHR43792">
    <property type="entry name" value="GNAT FAMILY, PUTATIVE (AFU_ORTHOLOGUE AFUA_3G00765)-RELATED-RELATED"/>
    <property type="match status" value="1"/>
</dbReference>
<evidence type="ECO:0000313" key="3">
    <source>
        <dbReference type="Proteomes" id="UP000321225"/>
    </source>
</evidence>
<keyword evidence="2" id="KW-0808">Transferase</keyword>
<dbReference type="OrthoDB" id="9132139at2"/>
<name>A0A511AI50_9MICO</name>
<sequence>MTDAQRRDPWPVRTERLEIRPATADDLGAVWEYRRLPEVNLWLGPAPQTREAFDELYLDPDRLATTLIVQRRADDEIIGDIMLRIGDAWAQREVVEQAKGTEAELGWALAPEHTGQGYASEAVRAAIDVCFGPLGLRRVHAGCFADNEPSWRLMERLGMRREEYSRRTALHRSGQWLDGMNYGLLAEEWPS</sequence>
<evidence type="ECO:0000313" key="2">
    <source>
        <dbReference type="EMBL" id="GEK87819.1"/>
    </source>
</evidence>
<dbReference type="InterPro" id="IPR051531">
    <property type="entry name" value="N-acetyltransferase"/>
</dbReference>
<dbReference type="SUPFAM" id="SSF55729">
    <property type="entry name" value="Acyl-CoA N-acyltransferases (Nat)"/>
    <property type="match status" value="1"/>
</dbReference>
<reference evidence="2 3" key="1">
    <citation type="submission" date="2019-07" db="EMBL/GenBank/DDBJ databases">
        <title>Whole genome shotgun sequence of Microbacterium aerolatum NBRC 103071.</title>
        <authorList>
            <person name="Hosoyama A."/>
            <person name="Uohara A."/>
            <person name="Ohji S."/>
            <person name="Ichikawa N."/>
        </authorList>
    </citation>
    <scope>NUCLEOTIDE SEQUENCE [LARGE SCALE GENOMIC DNA]</scope>
    <source>
        <strain evidence="2 3">NBRC 103071</strain>
    </source>
</reference>
<dbReference type="Pfam" id="PF13302">
    <property type="entry name" value="Acetyltransf_3"/>
    <property type="match status" value="1"/>
</dbReference>
<evidence type="ECO:0000259" key="1">
    <source>
        <dbReference type="PROSITE" id="PS51186"/>
    </source>
</evidence>
<dbReference type="RefSeq" id="WP_147040789.1">
    <property type="nucleotide sequence ID" value="NZ_BJUW01000020.1"/>
</dbReference>
<dbReference type="Gene3D" id="3.40.630.30">
    <property type="match status" value="1"/>
</dbReference>
<dbReference type="InterPro" id="IPR000182">
    <property type="entry name" value="GNAT_dom"/>
</dbReference>
<gene>
    <name evidence="2" type="ORF">MAE01_29950</name>
</gene>
<dbReference type="PROSITE" id="PS51186">
    <property type="entry name" value="GNAT"/>
    <property type="match status" value="1"/>
</dbReference>
<proteinExistence type="predicted"/>
<dbReference type="EMBL" id="BJUW01000020">
    <property type="protein sequence ID" value="GEK87819.1"/>
    <property type="molecule type" value="Genomic_DNA"/>
</dbReference>
<protein>
    <submittedName>
        <fullName evidence="2">N-acetyltransferase</fullName>
    </submittedName>
</protein>
<dbReference type="InterPro" id="IPR016181">
    <property type="entry name" value="Acyl_CoA_acyltransferase"/>
</dbReference>
<organism evidence="2 3">
    <name type="scientific">Microbacterium aerolatum</name>
    <dbReference type="NCBI Taxonomy" id="153731"/>
    <lineage>
        <taxon>Bacteria</taxon>
        <taxon>Bacillati</taxon>
        <taxon>Actinomycetota</taxon>
        <taxon>Actinomycetes</taxon>
        <taxon>Micrococcales</taxon>
        <taxon>Microbacteriaceae</taxon>
        <taxon>Microbacterium</taxon>
    </lineage>
</organism>